<dbReference type="InterPro" id="IPR029510">
    <property type="entry name" value="Ald_DH_CS_GLU"/>
</dbReference>
<sequence>MPLPRPLAILTPHSKHISSSLLTPRFLGESSFHRRFSTSRIIMALPLFKELVAPNGQKINQPLGLFINNEFVKSKSGDTLTTLNPTDESEITAVYAANSADVDDAVAAARAAFHSPSWSEINPSERGQLLYNLADLVEKNTHLLATLDTWDMGKPLSVAKEEDLSESVAVLKYYAGFSDKIHGRTIDVGPRKLIYTLHQPIGVCGQIIPWNYPLVMATWKLGPALATGNTVVLKSAEQTPLSVLYLGKLIKEAGFPPGVVNILSGYGKTAGAAIAAHEGIDKVAFTGSTATAKSIMKAASVNLKNITLETGGKSPLIVFDDADLEQAVKWGHSGIMSNMGQVCTATSRILVQDTIYDKFIQEIKAQTEKVSVLGDPFSEATFQGPQVTRQHYERVLSYIEAGKAEGATLVCGGTKHGDKGHFITPTIFSDVKDHYKINQEEVFGPFLAIGKFSTEDEAIKSANCTSYGLGASVFTNDITKAHRVAAKIEAGMVWINSSQDSHYAAPFGGVKQSGIGSELGEYALTAYTIAKAVHVNLGTHL</sequence>
<evidence type="ECO:0000256" key="1">
    <source>
        <dbReference type="ARBA" id="ARBA00009986"/>
    </source>
</evidence>
<dbReference type="GO" id="GO:0004029">
    <property type="term" value="F:aldehyde dehydrogenase (NAD+) activity"/>
    <property type="evidence" value="ECO:0007669"/>
    <property type="project" value="UniProtKB-EC"/>
</dbReference>
<accession>A0A2T6ZBS5</accession>
<dbReference type="SUPFAM" id="SSF53720">
    <property type="entry name" value="ALDH-like"/>
    <property type="match status" value="1"/>
</dbReference>
<dbReference type="EMBL" id="NESQ01000439">
    <property type="protein sequence ID" value="PUU72948.1"/>
    <property type="molecule type" value="Genomic_DNA"/>
</dbReference>
<dbReference type="AlphaFoldDB" id="A0A2T6ZBS5"/>
<evidence type="ECO:0000256" key="2">
    <source>
        <dbReference type="ARBA" id="ARBA00023002"/>
    </source>
</evidence>
<keyword evidence="2 6" id="KW-0560">Oxidoreductase</keyword>
<evidence type="ECO:0000256" key="6">
    <source>
        <dbReference type="RuleBase" id="RU003345"/>
    </source>
</evidence>
<dbReference type="STRING" id="42251.A0A2T6ZBS5"/>
<dbReference type="InterPro" id="IPR016161">
    <property type="entry name" value="Ald_DH/histidinol_DH"/>
</dbReference>
<evidence type="ECO:0000256" key="4">
    <source>
        <dbReference type="ARBA" id="ARBA00024226"/>
    </source>
</evidence>
<proteinExistence type="inferred from homology"/>
<dbReference type="Pfam" id="PF00171">
    <property type="entry name" value="Aldedh"/>
    <property type="match status" value="1"/>
</dbReference>
<dbReference type="EC" id="1.2.1.3" evidence="4"/>
<gene>
    <name evidence="8" type="ORF">B9Z19DRAFT_1096226</name>
</gene>
<feature type="domain" description="Aldehyde dehydrogenase" evidence="7">
    <location>
        <begin position="71"/>
        <end position="533"/>
    </location>
</feature>
<feature type="active site" evidence="5">
    <location>
        <position position="309"/>
    </location>
</feature>
<dbReference type="FunFam" id="3.40.605.10:FF:000050">
    <property type="entry name" value="Aldehyde dehydrogenase, mitochondrial"/>
    <property type="match status" value="1"/>
</dbReference>
<dbReference type="FunFam" id="3.40.309.10:FF:000012">
    <property type="entry name" value="Betaine aldehyde dehydrogenase"/>
    <property type="match status" value="1"/>
</dbReference>
<evidence type="ECO:0000256" key="5">
    <source>
        <dbReference type="PROSITE-ProRule" id="PRU10007"/>
    </source>
</evidence>
<evidence type="ECO:0000259" key="7">
    <source>
        <dbReference type="Pfam" id="PF00171"/>
    </source>
</evidence>
<comment type="similarity">
    <text evidence="1 6">Belongs to the aldehyde dehydrogenase family.</text>
</comment>
<dbReference type="Gene3D" id="3.40.309.10">
    <property type="entry name" value="Aldehyde Dehydrogenase, Chain A, domain 2"/>
    <property type="match status" value="1"/>
</dbReference>
<dbReference type="InterPro" id="IPR015590">
    <property type="entry name" value="Aldehyde_DH_dom"/>
</dbReference>
<evidence type="ECO:0000256" key="3">
    <source>
        <dbReference type="ARBA" id="ARBA00023027"/>
    </source>
</evidence>
<dbReference type="Proteomes" id="UP000244722">
    <property type="component" value="Unassembled WGS sequence"/>
</dbReference>
<dbReference type="InterPro" id="IPR016162">
    <property type="entry name" value="Ald_DH_N"/>
</dbReference>
<keyword evidence="3" id="KW-0520">NAD</keyword>
<dbReference type="PANTHER" id="PTHR43720">
    <property type="entry name" value="2-AMINOMUCONIC SEMIALDEHYDE DEHYDROGENASE"/>
    <property type="match status" value="1"/>
</dbReference>
<organism evidence="8 9">
    <name type="scientific">Tuber borchii</name>
    <name type="common">White truffle</name>
    <dbReference type="NCBI Taxonomy" id="42251"/>
    <lineage>
        <taxon>Eukaryota</taxon>
        <taxon>Fungi</taxon>
        <taxon>Dikarya</taxon>
        <taxon>Ascomycota</taxon>
        <taxon>Pezizomycotina</taxon>
        <taxon>Pezizomycetes</taxon>
        <taxon>Pezizales</taxon>
        <taxon>Tuberaceae</taxon>
        <taxon>Tuber</taxon>
    </lineage>
</organism>
<dbReference type="PANTHER" id="PTHR43720:SF2">
    <property type="entry name" value="2-AMINOMUCONIC SEMIALDEHYDE DEHYDROGENASE"/>
    <property type="match status" value="1"/>
</dbReference>
<comment type="caution">
    <text evidence="8">The sequence shown here is derived from an EMBL/GenBank/DDBJ whole genome shotgun (WGS) entry which is preliminary data.</text>
</comment>
<protein>
    <recommendedName>
        <fullName evidence="4">aldehyde dehydrogenase (NAD(+))</fullName>
        <ecNumber evidence="4">1.2.1.3</ecNumber>
    </recommendedName>
</protein>
<dbReference type="Gene3D" id="3.40.605.10">
    <property type="entry name" value="Aldehyde Dehydrogenase, Chain A, domain 1"/>
    <property type="match status" value="1"/>
</dbReference>
<dbReference type="OrthoDB" id="310895at2759"/>
<dbReference type="InterPro" id="IPR016163">
    <property type="entry name" value="Ald_DH_C"/>
</dbReference>
<reference evidence="8 9" key="1">
    <citation type="submission" date="2017-04" db="EMBL/GenBank/DDBJ databases">
        <title>Draft genome sequence of Tuber borchii Vittad., a whitish edible truffle.</title>
        <authorList>
            <consortium name="DOE Joint Genome Institute"/>
            <person name="Murat C."/>
            <person name="Kuo A."/>
            <person name="Barry K.W."/>
            <person name="Clum A."/>
            <person name="Dockter R.B."/>
            <person name="Fauchery L."/>
            <person name="Iotti M."/>
            <person name="Kohler A."/>
            <person name="Labutti K."/>
            <person name="Lindquist E.A."/>
            <person name="Lipzen A."/>
            <person name="Ohm R.A."/>
            <person name="Wang M."/>
            <person name="Grigoriev I.V."/>
            <person name="Zambonelli A."/>
            <person name="Martin F.M."/>
        </authorList>
    </citation>
    <scope>NUCLEOTIDE SEQUENCE [LARGE SCALE GENOMIC DNA]</scope>
    <source>
        <strain evidence="8 9">Tbo3840</strain>
    </source>
</reference>
<evidence type="ECO:0000313" key="8">
    <source>
        <dbReference type="EMBL" id="PUU72948.1"/>
    </source>
</evidence>
<keyword evidence="9" id="KW-1185">Reference proteome</keyword>
<evidence type="ECO:0000313" key="9">
    <source>
        <dbReference type="Proteomes" id="UP000244722"/>
    </source>
</evidence>
<name>A0A2T6ZBS5_TUBBO</name>
<dbReference type="PROSITE" id="PS00687">
    <property type="entry name" value="ALDEHYDE_DEHYDR_GLU"/>
    <property type="match status" value="1"/>
</dbReference>
<dbReference type="GO" id="GO:0006598">
    <property type="term" value="P:polyamine catabolic process"/>
    <property type="evidence" value="ECO:0007669"/>
    <property type="project" value="TreeGrafter"/>
</dbReference>